<evidence type="ECO:0000256" key="2">
    <source>
        <dbReference type="ARBA" id="ARBA00006434"/>
    </source>
</evidence>
<gene>
    <name evidence="13" type="ORF">C7M84_004653</name>
</gene>
<feature type="transmembrane region" description="Helical" evidence="12">
    <location>
        <begin position="375"/>
        <end position="400"/>
    </location>
</feature>
<evidence type="ECO:0000256" key="4">
    <source>
        <dbReference type="ARBA" id="ARBA00022475"/>
    </source>
</evidence>
<evidence type="ECO:0000256" key="3">
    <source>
        <dbReference type="ARBA" id="ARBA00022448"/>
    </source>
</evidence>
<dbReference type="GO" id="GO:0015293">
    <property type="term" value="F:symporter activity"/>
    <property type="evidence" value="ECO:0007669"/>
    <property type="project" value="TreeGrafter"/>
</dbReference>
<evidence type="ECO:0000256" key="11">
    <source>
        <dbReference type="RuleBase" id="RU362091"/>
    </source>
</evidence>
<reference evidence="13 14" key="2">
    <citation type="submission" date="2019-01" db="EMBL/GenBank/DDBJ databases">
        <title>The decoding of complex shrimp genome reveals the adaptation for benthos swimmer, frequently molting mechanism and breeding impact on genome.</title>
        <authorList>
            <person name="Sun Y."/>
            <person name="Gao Y."/>
            <person name="Yu Y."/>
        </authorList>
    </citation>
    <scope>NUCLEOTIDE SEQUENCE [LARGE SCALE GENOMIC DNA]</scope>
    <source>
        <tissue evidence="13">Muscle</tissue>
    </source>
</reference>
<dbReference type="PANTHER" id="PTHR42985">
    <property type="entry name" value="SODIUM-COUPLED MONOCARBOXYLATE TRANSPORTER"/>
    <property type="match status" value="1"/>
</dbReference>
<keyword evidence="8" id="KW-0406">Ion transport</keyword>
<evidence type="ECO:0000256" key="7">
    <source>
        <dbReference type="ARBA" id="ARBA00023053"/>
    </source>
</evidence>
<dbReference type="OrthoDB" id="6132759at2759"/>
<keyword evidence="3" id="KW-0813">Transport</keyword>
<keyword evidence="6 12" id="KW-1133">Transmembrane helix</keyword>
<evidence type="ECO:0000256" key="1">
    <source>
        <dbReference type="ARBA" id="ARBA00004651"/>
    </source>
</evidence>
<evidence type="ECO:0000256" key="5">
    <source>
        <dbReference type="ARBA" id="ARBA00022692"/>
    </source>
</evidence>
<feature type="transmembrane region" description="Helical" evidence="12">
    <location>
        <begin position="77"/>
        <end position="94"/>
    </location>
</feature>
<dbReference type="Proteomes" id="UP000283509">
    <property type="component" value="Unassembled WGS sequence"/>
</dbReference>
<dbReference type="InterPro" id="IPR001734">
    <property type="entry name" value="Na/solute_symporter"/>
</dbReference>
<dbReference type="GO" id="GO:0005886">
    <property type="term" value="C:plasma membrane"/>
    <property type="evidence" value="ECO:0007669"/>
    <property type="project" value="UniProtKB-SubCell"/>
</dbReference>
<dbReference type="Pfam" id="PF00474">
    <property type="entry name" value="SSF"/>
    <property type="match status" value="2"/>
</dbReference>
<name>A0A423TJW8_PENVA</name>
<organism evidence="13 14">
    <name type="scientific">Penaeus vannamei</name>
    <name type="common">Whiteleg shrimp</name>
    <name type="synonym">Litopenaeus vannamei</name>
    <dbReference type="NCBI Taxonomy" id="6689"/>
    <lineage>
        <taxon>Eukaryota</taxon>
        <taxon>Metazoa</taxon>
        <taxon>Ecdysozoa</taxon>
        <taxon>Arthropoda</taxon>
        <taxon>Crustacea</taxon>
        <taxon>Multicrustacea</taxon>
        <taxon>Malacostraca</taxon>
        <taxon>Eumalacostraca</taxon>
        <taxon>Eucarida</taxon>
        <taxon>Decapoda</taxon>
        <taxon>Dendrobranchiata</taxon>
        <taxon>Penaeoidea</taxon>
        <taxon>Penaeidae</taxon>
        <taxon>Penaeus</taxon>
    </lineage>
</organism>
<evidence type="ECO:0000313" key="14">
    <source>
        <dbReference type="Proteomes" id="UP000283509"/>
    </source>
</evidence>
<evidence type="ECO:0000256" key="12">
    <source>
        <dbReference type="SAM" id="Phobius"/>
    </source>
</evidence>
<feature type="transmembrane region" description="Helical" evidence="12">
    <location>
        <begin position="350"/>
        <end position="369"/>
    </location>
</feature>
<keyword evidence="7" id="KW-0915">Sodium</keyword>
<sequence length="522" mass="56187">MNIFGCAVGVVLVRNVILPVVYPLRLVSLFQYIEMRFRSRLLRKYATACQLTSCYIYVGICLYAPSLALSSVTSLPTWASVLVMGVVCTFYITIGGVKAVVYTDVLQTLVMFFGVLAVVAGRVPGHRRHHPGVGGRRGRTEAGVFQRALFRKAICFAQSQRPGIHHPGRFFLCRAKPVRSGVASRLALTSIPIPSLDTSPFARHTLWSTLVVGVYMMISFLGLSQSQYQRFASVPTLAQAQMLALLFFLGLTLLWGTFYVSGLVAYAIYSDCDPLNSGKIEKADQIIPYMVSDKLGHLTGMPGLFVAAVYGGVLSSLSSEGNAIACVVWEDFLKERPYFRDISDRSATNVIKCLSSLTGLIAIGVGLLAGKLGTIYYVISLIGAVIAGPLNGLFLAGMVIPWTNAKGAWAGMTFSLALNSWMVIGRTDENTIYDISYCYNGAIGIISNLVVSSLVSCCTGPHLPGDVEARLVYAPCARLYRSLFLLVGGGGGGAVTPRSRRSDGSGSGNAAQAGLILRKNDY</sequence>
<reference evidence="13 14" key="1">
    <citation type="submission" date="2018-04" db="EMBL/GenBank/DDBJ databases">
        <authorList>
            <person name="Zhang X."/>
            <person name="Yuan J."/>
            <person name="Li F."/>
            <person name="Xiang J."/>
        </authorList>
    </citation>
    <scope>NUCLEOTIDE SEQUENCE [LARGE SCALE GENOMIC DNA]</scope>
    <source>
        <tissue evidence="13">Muscle</tissue>
    </source>
</reference>
<dbReference type="EMBL" id="QCYY01001613">
    <property type="protein sequence ID" value="ROT76754.1"/>
    <property type="molecule type" value="Genomic_DNA"/>
</dbReference>
<comment type="subcellular location">
    <subcellularLocation>
        <location evidence="1">Cell membrane</location>
        <topology evidence="1">Multi-pass membrane protein</topology>
    </subcellularLocation>
</comment>
<evidence type="ECO:0000256" key="10">
    <source>
        <dbReference type="ARBA" id="ARBA00023201"/>
    </source>
</evidence>
<keyword evidence="9 12" id="KW-0472">Membrane</keyword>
<feature type="transmembrane region" description="Helical" evidence="12">
    <location>
        <begin position="45"/>
        <end position="65"/>
    </location>
</feature>
<keyword evidence="14" id="KW-1185">Reference proteome</keyword>
<dbReference type="AlphaFoldDB" id="A0A423TJW8"/>
<dbReference type="PANTHER" id="PTHR42985:SF40">
    <property type="entry name" value="LD47995P-RELATED"/>
    <property type="match status" value="1"/>
</dbReference>
<dbReference type="GO" id="GO:0006814">
    <property type="term" value="P:sodium ion transport"/>
    <property type="evidence" value="ECO:0007669"/>
    <property type="project" value="UniProtKB-KW"/>
</dbReference>
<keyword evidence="5 12" id="KW-0812">Transmembrane</keyword>
<evidence type="ECO:0008006" key="15">
    <source>
        <dbReference type="Google" id="ProtNLM"/>
    </source>
</evidence>
<accession>A0A423TJW8</accession>
<dbReference type="InterPro" id="IPR051163">
    <property type="entry name" value="Sodium:Solute_Symporter_SSF"/>
</dbReference>
<evidence type="ECO:0000313" key="13">
    <source>
        <dbReference type="EMBL" id="ROT76754.1"/>
    </source>
</evidence>
<dbReference type="PROSITE" id="PS50283">
    <property type="entry name" value="NA_SOLUT_SYMP_3"/>
    <property type="match status" value="1"/>
</dbReference>
<evidence type="ECO:0000256" key="9">
    <source>
        <dbReference type="ARBA" id="ARBA00023136"/>
    </source>
</evidence>
<feature type="transmembrane region" description="Helical" evidence="12">
    <location>
        <begin position="205"/>
        <end position="223"/>
    </location>
</feature>
<feature type="transmembrane region" description="Helical" evidence="12">
    <location>
        <begin position="304"/>
        <end position="329"/>
    </location>
</feature>
<dbReference type="Gene3D" id="1.20.1730.10">
    <property type="entry name" value="Sodium/glucose cotransporter"/>
    <property type="match status" value="1"/>
</dbReference>
<feature type="transmembrane region" description="Helical" evidence="12">
    <location>
        <begin position="101"/>
        <end position="121"/>
    </location>
</feature>
<feature type="transmembrane region" description="Helical" evidence="12">
    <location>
        <begin position="243"/>
        <end position="269"/>
    </location>
</feature>
<evidence type="ECO:0000256" key="6">
    <source>
        <dbReference type="ARBA" id="ARBA00022989"/>
    </source>
</evidence>
<dbReference type="InterPro" id="IPR038377">
    <property type="entry name" value="Na/Glc_symporter_sf"/>
</dbReference>
<keyword evidence="4" id="KW-1003">Cell membrane</keyword>
<comment type="caution">
    <text evidence="13">The sequence shown here is derived from an EMBL/GenBank/DDBJ whole genome shotgun (WGS) entry which is preliminary data.</text>
</comment>
<dbReference type="STRING" id="6689.A0A423TJW8"/>
<feature type="transmembrane region" description="Helical" evidence="12">
    <location>
        <begin position="12"/>
        <end position="33"/>
    </location>
</feature>
<comment type="similarity">
    <text evidence="2 11">Belongs to the sodium:solute symporter (SSF) (TC 2.A.21) family.</text>
</comment>
<protein>
    <recommendedName>
        <fullName evidence="15">Sodium-coupled monocarboxylate transporter 1</fullName>
    </recommendedName>
</protein>
<evidence type="ECO:0000256" key="8">
    <source>
        <dbReference type="ARBA" id="ARBA00023065"/>
    </source>
</evidence>
<keyword evidence="10" id="KW-0739">Sodium transport</keyword>
<proteinExistence type="inferred from homology"/>